<keyword evidence="1 5" id="KW-0489">Methyltransferase</keyword>
<dbReference type="GO" id="GO:0008168">
    <property type="term" value="F:methyltransferase activity"/>
    <property type="evidence" value="ECO:0007669"/>
    <property type="project" value="UniProtKB-KW"/>
</dbReference>
<keyword evidence="6" id="KW-1185">Reference proteome</keyword>
<dbReference type="InterPro" id="IPR041698">
    <property type="entry name" value="Methyltransf_25"/>
</dbReference>
<organism evidence="5 6">
    <name type="scientific">Piscibacillus halophilus</name>
    <dbReference type="NCBI Taxonomy" id="571933"/>
    <lineage>
        <taxon>Bacteria</taxon>
        <taxon>Bacillati</taxon>
        <taxon>Bacillota</taxon>
        <taxon>Bacilli</taxon>
        <taxon>Bacillales</taxon>
        <taxon>Bacillaceae</taxon>
        <taxon>Piscibacillus</taxon>
    </lineage>
</organism>
<dbReference type="AlphaFoldDB" id="A0A1H9DSZ3"/>
<sequence>MLRSSKETKELFNQWATSYDEDLEHASGPLYGYQESLNLAKEIFPVKKGAKLLDIGIGTGAFANLLRLKDTEVWGIDLSEAMIEQCQVKHPDFHLKVGTFIDANVDETFDYVVSSFCFHEVNPEEREKDLRVTHQLLKTHGKLLILDIMFASNRAVEEGRQSIGKYWDSSEDYSIIGELDEKLRKVGFQGIRFIQTGPYHWGVVAEKR</sequence>
<dbReference type="CDD" id="cd02440">
    <property type="entry name" value="AdoMet_MTases"/>
    <property type="match status" value="1"/>
</dbReference>
<name>A0A1H9DSZ3_9BACI</name>
<evidence type="ECO:0000259" key="4">
    <source>
        <dbReference type="Pfam" id="PF13649"/>
    </source>
</evidence>
<dbReference type="Gene3D" id="3.40.50.150">
    <property type="entry name" value="Vaccinia Virus protein VP39"/>
    <property type="match status" value="1"/>
</dbReference>
<keyword evidence="2 5" id="KW-0808">Transferase</keyword>
<dbReference type="OrthoDB" id="465705at2"/>
<dbReference type="Pfam" id="PF13649">
    <property type="entry name" value="Methyltransf_25"/>
    <property type="match status" value="1"/>
</dbReference>
<feature type="domain" description="Methyltransferase" evidence="4">
    <location>
        <begin position="53"/>
        <end position="141"/>
    </location>
</feature>
<dbReference type="InterPro" id="IPR029063">
    <property type="entry name" value="SAM-dependent_MTases_sf"/>
</dbReference>
<dbReference type="STRING" id="571933.SAMN05216362_107106"/>
<evidence type="ECO:0000256" key="3">
    <source>
        <dbReference type="ARBA" id="ARBA00022691"/>
    </source>
</evidence>
<keyword evidence="3" id="KW-0949">S-adenosyl-L-methionine</keyword>
<dbReference type="RefSeq" id="WP_091773067.1">
    <property type="nucleotide sequence ID" value="NZ_FOES01000007.1"/>
</dbReference>
<dbReference type="Proteomes" id="UP000199427">
    <property type="component" value="Unassembled WGS sequence"/>
</dbReference>
<accession>A0A1H9DSZ3</accession>
<evidence type="ECO:0000313" key="5">
    <source>
        <dbReference type="EMBL" id="SEQ16571.1"/>
    </source>
</evidence>
<evidence type="ECO:0000313" key="6">
    <source>
        <dbReference type="Proteomes" id="UP000199427"/>
    </source>
</evidence>
<evidence type="ECO:0000256" key="1">
    <source>
        <dbReference type="ARBA" id="ARBA00022603"/>
    </source>
</evidence>
<proteinExistence type="predicted"/>
<evidence type="ECO:0000256" key="2">
    <source>
        <dbReference type="ARBA" id="ARBA00022679"/>
    </source>
</evidence>
<dbReference type="PANTHER" id="PTHR43464">
    <property type="entry name" value="METHYLTRANSFERASE"/>
    <property type="match status" value="1"/>
</dbReference>
<dbReference type="EMBL" id="FOES01000007">
    <property type="protein sequence ID" value="SEQ16571.1"/>
    <property type="molecule type" value="Genomic_DNA"/>
</dbReference>
<dbReference type="SUPFAM" id="SSF53335">
    <property type="entry name" value="S-adenosyl-L-methionine-dependent methyltransferases"/>
    <property type="match status" value="1"/>
</dbReference>
<protein>
    <submittedName>
        <fullName evidence="5">Methyltransferase domain-containing protein</fullName>
    </submittedName>
</protein>
<dbReference type="GO" id="GO:0032259">
    <property type="term" value="P:methylation"/>
    <property type="evidence" value="ECO:0007669"/>
    <property type="project" value="UniProtKB-KW"/>
</dbReference>
<reference evidence="5 6" key="1">
    <citation type="submission" date="2016-10" db="EMBL/GenBank/DDBJ databases">
        <authorList>
            <person name="de Groot N.N."/>
        </authorList>
    </citation>
    <scope>NUCLEOTIDE SEQUENCE [LARGE SCALE GENOMIC DNA]</scope>
    <source>
        <strain evidence="5 6">DSM 21633</strain>
    </source>
</reference>
<gene>
    <name evidence="5" type="ORF">SAMN05216362_107106</name>
</gene>
<dbReference type="PANTHER" id="PTHR43464:SF19">
    <property type="entry name" value="UBIQUINONE BIOSYNTHESIS O-METHYLTRANSFERASE, MITOCHONDRIAL"/>
    <property type="match status" value="1"/>
</dbReference>